<feature type="DNA-binding region" description="HMG box" evidence="2">
    <location>
        <begin position="55"/>
        <end position="123"/>
    </location>
</feature>
<feature type="domain" description="HMG box" evidence="4">
    <location>
        <begin position="55"/>
        <end position="123"/>
    </location>
</feature>
<feature type="region of interest" description="Disordered" evidence="3">
    <location>
        <begin position="1"/>
        <end position="53"/>
    </location>
</feature>
<dbReference type="SUPFAM" id="SSF47095">
    <property type="entry name" value="HMG-box"/>
    <property type="match status" value="2"/>
</dbReference>
<protein>
    <submittedName>
        <fullName evidence="5">High mobility group box domain-containing protein</fullName>
    </submittedName>
</protein>
<dbReference type="InterPro" id="IPR036910">
    <property type="entry name" value="HMG_box_dom_sf"/>
</dbReference>
<organism evidence="5 6">
    <name type="scientific">Phycomyces blakesleeanus</name>
    <dbReference type="NCBI Taxonomy" id="4837"/>
    <lineage>
        <taxon>Eukaryota</taxon>
        <taxon>Fungi</taxon>
        <taxon>Fungi incertae sedis</taxon>
        <taxon>Mucoromycota</taxon>
        <taxon>Mucoromycotina</taxon>
        <taxon>Mucoromycetes</taxon>
        <taxon>Mucorales</taxon>
        <taxon>Phycomycetaceae</taxon>
        <taxon>Phycomyces</taxon>
    </lineage>
</organism>
<dbReference type="PANTHER" id="PTHR48112:SF22">
    <property type="entry name" value="MITOCHONDRIAL TRANSCRIPTION FACTOR A, ISOFORM B"/>
    <property type="match status" value="1"/>
</dbReference>
<dbReference type="PROSITE" id="PS50118">
    <property type="entry name" value="HMG_BOX_2"/>
    <property type="match status" value="2"/>
</dbReference>
<dbReference type="CDD" id="cd01389">
    <property type="entry name" value="HMG-box_ROX1-like"/>
    <property type="match status" value="1"/>
</dbReference>
<feature type="region of interest" description="Disordered" evidence="3">
    <location>
        <begin position="300"/>
        <end position="321"/>
    </location>
</feature>
<dbReference type="EMBL" id="JBCLYO010000002">
    <property type="protein sequence ID" value="KAL0092804.1"/>
    <property type="molecule type" value="Genomic_DNA"/>
</dbReference>
<sequence>MSHSAAAAAATGSTASDAASEVDGLGSVASDDLQPTNKKGQGKSYRKYNEEPERLKRPPNAYLLFNRFMRSKLLKVNPNLSVAEISKSVSAQWKELSEKERKPYNQEASRLKQEHMDMHPNFVYTRRSKAELEKAGHRTRPSQKRKDMMLKAEALGQGEASTASSSSSKTTPQLKVRDPRGRKKKRLTHPTAPKHPMSGFLFFAGSVRQEIALQRPSASVGDVSKIIAGKWRELTDAERNPWCLRATEDKGRYAREMQEFMAASKLDSRTIATVVQMVNPTDRRDFMPVSEQSMEAYQFQVPATPPSPNVDSRIYSSRNNE</sequence>
<evidence type="ECO:0000256" key="1">
    <source>
        <dbReference type="ARBA" id="ARBA00023125"/>
    </source>
</evidence>
<dbReference type="Proteomes" id="UP001448207">
    <property type="component" value="Unassembled WGS sequence"/>
</dbReference>
<dbReference type="InterPro" id="IPR009071">
    <property type="entry name" value="HMG_box_dom"/>
</dbReference>
<reference evidence="5 6" key="1">
    <citation type="submission" date="2024-04" db="EMBL/GenBank/DDBJ databases">
        <title>Symmetric and asymmetric DNA N6-adenine methylation regulates different biological responses in Mucorales.</title>
        <authorList>
            <consortium name="Lawrence Berkeley National Laboratory"/>
            <person name="Lax C."/>
            <person name="Mondo S.J."/>
            <person name="Osorio-Concepcion M."/>
            <person name="Muszewska A."/>
            <person name="Corrochano-Luque M."/>
            <person name="Gutierrez G."/>
            <person name="Riley R."/>
            <person name="Lipzen A."/>
            <person name="Guo J."/>
            <person name="Hundley H."/>
            <person name="Amirebrahimi M."/>
            <person name="Ng V."/>
            <person name="Lorenzo-Gutierrez D."/>
            <person name="Binder U."/>
            <person name="Yang J."/>
            <person name="Song Y."/>
            <person name="Canovas D."/>
            <person name="Navarro E."/>
            <person name="Freitag M."/>
            <person name="Gabaldon T."/>
            <person name="Grigoriev I.V."/>
            <person name="Corrochano L.M."/>
            <person name="Nicolas F.E."/>
            <person name="Garre V."/>
        </authorList>
    </citation>
    <scope>NUCLEOTIDE SEQUENCE [LARGE SCALE GENOMIC DNA]</scope>
    <source>
        <strain evidence="5 6">L51</strain>
    </source>
</reference>
<dbReference type="Gene3D" id="1.10.30.10">
    <property type="entry name" value="High mobility group box domain"/>
    <property type="match status" value="2"/>
</dbReference>
<name>A0ABR3B9T1_PHYBL</name>
<feature type="domain" description="HMG box" evidence="4">
    <location>
        <begin position="193"/>
        <end position="261"/>
    </location>
</feature>
<comment type="caution">
    <text evidence="5">The sequence shown here is derived from an EMBL/GenBank/DDBJ whole genome shotgun (WGS) entry which is preliminary data.</text>
</comment>
<proteinExistence type="predicted"/>
<keyword evidence="2" id="KW-0539">Nucleus</keyword>
<dbReference type="Pfam" id="PF00505">
    <property type="entry name" value="HMG_box"/>
    <property type="match status" value="2"/>
</dbReference>
<dbReference type="SMART" id="SM00398">
    <property type="entry name" value="HMG"/>
    <property type="match status" value="2"/>
</dbReference>
<accession>A0ABR3B9T1</accession>
<feature type="compositionally biased region" description="Low complexity" evidence="3">
    <location>
        <begin position="1"/>
        <end position="19"/>
    </location>
</feature>
<dbReference type="PANTHER" id="PTHR48112">
    <property type="entry name" value="HIGH MOBILITY GROUP PROTEIN DSP1"/>
    <property type="match status" value="1"/>
</dbReference>
<evidence type="ECO:0000256" key="3">
    <source>
        <dbReference type="SAM" id="MobiDB-lite"/>
    </source>
</evidence>
<feature type="DNA-binding region" description="HMG box" evidence="2">
    <location>
        <begin position="193"/>
        <end position="261"/>
    </location>
</feature>
<keyword evidence="6" id="KW-1185">Reference proteome</keyword>
<evidence type="ECO:0000256" key="2">
    <source>
        <dbReference type="PROSITE-ProRule" id="PRU00267"/>
    </source>
</evidence>
<keyword evidence="1 2" id="KW-0238">DNA-binding</keyword>
<dbReference type="InterPro" id="IPR050342">
    <property type="entry name" value="HMGB"/>
</dbReference>
<gene>
    <name evidence="5" type="ORF">J3Q64DRAFT_1633664</name>
</gene>
<feature type="region of interest" description="Disordered" evidence="3">
    <location>
        <begin position="127"/>
        <end position="195"/>
    </location>
</feature>
<feature type="compositionally biased region" description="Low complexity" evidence="3">
    <location>
        <begin position="160"/>
        <end position="171"/>
    </location>
</feature>
<evidence type="ECO:0000313" key="5">
    <source>
        <dbReference type="EMBL" id="KAL0092804.1"/>
    </source>
</evidence>
<evidence type="ECO:0000313" key="6">
    <source>
        <dbReference type="Proteomes" id="UP001448207"/>
    </source>
</evidence>
<evidence type="ECO:0000259" key="4">
    <source>
        <dbReference type="PROSITE" id="PS50118"/>
    </source>
</evidence>